<protein>
    <recommendedName>
        <fullName evidence="2">non-specific serine/threonine protein kinase</fullName>
        <ecNumber evidence="2">2.7.11.1</ecNumber>
    </recommendedName>
</protein>
<dbReference type="Proteomes" id="UP000324897">
    <property type="component" value="Chromosome 1"/>
</dbReference>
<evidence type="ECO:0000256" key="3">
    <source>
        <dbReference type="ARBA" id="ARBA00022475"/>
    </source>
</evidence>
<feature type="transmembrane region" description="Helical" evidence="17">
    <location>
        <begin position="408"/>
        <end position="431"/>
    </location>
</feature>
<dbReference type="SMART" id="SM00369">
    <property type="entry name" value="LRR_TYP"/>
    <property type="match status" value="7"/>
</dbReference>
<feature type="domain" description="Protein kinase" evidence="18">
    <location>
        <begin position="455"/>
        <end position="723"/>
    </location>
</feature>
<evidence type="ECO:0000256" key="8">
    <source>
        <dbReference type="ARBA" id="ARBA00022729"/>
    </source>
</evidence>
<keyword evidence="14 17" id="KW-0472">Membrane</keyword>
<evidence type="ECO:0000256" key="14">
    <source>
        <dbReference type="ARBA" id="ARBA00023136"/>
    </source>
</evidence>
<keyword evidence="15" id="KW-0325">Glycoprotein</keyword>
<dbReference type="GO" id="GO:0005524">
    <property type="term" value="F:ATP binding"/>
    <property type="evidence" value="ECO:0007669"/>
    <property type="project" value="UniProtKB-UniRule"/>
</dbReference>
<accession>A0A5J9V1J0</accession>
<dbReference type="SUPFAM" id="SSF56112">
    <property type="entry name" value="Protein kinase-like (PK-like)"/>
    <property type="match status" value="1"/>
</dbReference>
<dbReference type="PROSITE" id="PS00107">
    <property type="entry name" value="PROTEIN_KINASE_ATP"/>
    <property type="match status" value="1"/>
</dbReference>
<sequence>MTLLNLHFLNLLDLDSNNLANEVPSNIGNALPNLIFLALGGNKFEGQIPASLGNALGLETIDLSRNNFTGPIPASFGNISGLTLLSLDYNMLEAWDNQGWEFLTALGNCNQLQVLSLAYNRLRGVLPSSVGNLSSNLQYLILTRNSISGIVPPSIGKLSGLIDLVLAGNNFTGKLEGWIGGMKNLEVLHLEENNFVGLIPGDLGNLTHMFSLILAKNKFEGPIPRVLGKNQQNEELDLSYNMLQGYIPKEVLSLSKLRTCDLSHNNLEGPIPLSKFEKLTELYLSSNRLTGQVPDSMGQCQSLQIIQMDHNFLAGKIPVSIGNIVSLINLNLSHNNFSGTIPLTLSDLRYLTILDISYNRLYGEIPRNGVFANAAAISLDGNWGLCGGPMDMHMPLCPGTPKRVEKHYYLMEVLVTLFGVMSLIMLIYIIIVHAKKTSGRPYLLLFSFVQATGNFSESKLVGRGSYGSVYKGKLTQAKIQVAVKVFDLEMKCADQSFVSECEVFRNIRHRNLLPILTACSTIDNGGNDFKALIYEFMHNGNLDTWLHHRLACVPLTHLSLVQRISIAVDVADALAYLHHDCGRPIVHCDVKPTNILLDDDIIWETSALQYAQSVHASTCGDVYSYGIVLLEMLLGKRPTDSMFDGELSIVSFVERNFRDHILQIIDANLQEECRGFMKATLGKQNEVHRCLVSLVQVALSCSRLFPRERMNMREVAANLHSIRRSYVSAIKGDQAMLR</sequence>
<evidence type="ECO:0000256" key="11">
    <source>
        <dbReference type="ARBA" id="ARBA00022777"/>
    </source>
</evidence>
<keyword evidence="4" id="KW-0723">Serine/threonine-protein kinase</keyword>
<dbReference type="EC" id="2.7.11.1" evidence="2"/>
<dbReference type="Gene3D" id="3.80.10.10">
    <property type="entry name" value="Ribonuclease Inhibitor"/>
    <property type="match status" value="2"/>
</dbReference>
<dbReference type="Pfam" id="PF13855">
    <property type="entry name" value="LRR_8"/>
    <property type="match status" value="1"/>
</dbReference>
<evidence type="ECO:0000256" key="10">
    <source>
        <dbReference type="ARBA" id="ARBA00022741"/>
    </source>
</evidence>
<evidence type="ECO:0000256" key="9">
    <source>
        <dbReference type="ARBA" id="ARBA00022737"/>
    </source>
</evidence>
<reference evidence="19 20" key="1">
    <citation type="journal article" date="2019" name="Sci. Rep.">
        <title>A high-quality genome of Eragrostis curvula grass provides insights into Poaceae evolution and supports new strategies to enhance forage quality.</title>
        <authorList>
            <person name="Carballo J."/>
            <person name="Santos B.A.C.M."/>
            <person name="Zappacosta D."/>
            <person name="Garbus I."/>
            <person name="Selva J.P."/>
            <person name="Gallo C.A."/>
            <person name="Diaz A."/>
            <person name="Albertini E."/>
            <person name="Caccamo M."/>
            <person name="Echenique V."/>
        </authorList>
    </citation>
    <scope>NUCLEOTIDE SEQUENCE [LARGE SCALE GENOMIC DNA]</scope>
    <source>
        <strain evidence="20">cv. Victoria</strain>
        <tissue evidence="19">Leaf</tissue>
    </source>
</reference>
<evidence type="ECO:0000259" key="18">
    <source>
        <dbReference type="PROSITE" id="PS50011"/>
    </source>
</evidence>
<evidence type="ECO:0000256" key="2">
    <source>
        <dbReference type="ARBA" id="ARBA00012513"/>
    </source>
</evidence>
<dbReference type="FunFam" id="3.80.10.10:FF:000041">
    <property type="entry name" value="LRR receptor-like serine/threonine-protein kinase ERECTA"/>
    <property type="match status" value="1"/>
</dbReference>
<dbReference type="Gene3D" id="1.10.510.10">
    <property type="entry name" value="Transferase(Phosphotransferase) domain 1"/>
    <property type="match status" value="2"/>
</dbReference>
<evidence type="ECO:0000313" key="19">
    <source>
        <dbReference type="EMBL" id="TVU29237.1"/>
    </source>
</evidence>
<dbReference type="InterPro" id="IPR011009">
    <property type="entry name" value="Kinase-like_dom_sf"/>
</dbReference>
<dbReference type="Pfam" id="PF07714">
    <property type="entry name" value="PK_Tyr_Ser-Thr"/>
    <property type="match status" value="1"/>
</dbReference>
<keyword evidence="8" id="KW-0732">Signal</keyword>
<dbReference type="PROSITE" id="PS00108">
    <property type="entry name" value="PROTEIN_KINASE_ST"/>
    <property type="match status" value="1"/>
</dbReference>
<keyword evidence="3" id="KW-1003">Cell membrane</keyword>
<keyword evidence="13 17" id="KW-1133">Transmembrane helix</keyword>
<dbReference type="InterPro" id="IPR051809">
    <property type="entry name" value="Plant_receptor-like_S/T_kinase"/>
</dbReference>
<dbReference type="OrthoDB" id="2013775at2759"/>
<keyword evidence="20" id="KW-1185">Reference proteome</keyword>
<evidence type="ECO:0000256" key="16">
    <source>
        <dbReference type="PROSITE-ProRule" id="PRU10141"/>
    </source>
</evidence>
<dbReference type="GO" id="GO:0005886">
    <property type="term" value="C:plasma membrane"/>
    <property type="evidence" value="ECO:0007669"/>
    <property type="project" value="UniProtKB-SubCell"/>
</dbReference>
<keyword evidence="12 16" id="KW-0067">ATP-binding</keyword>
<evidence type="ECO:0000313" key="20">
    <source>
        <dbReference type="Proteomes" id="UP000324897"/>
    </source>
</evidence>
<keyword evidence="9" id="KW-0677">Repeat</keyword>
<evidence type="ECO:0000256" key="12">
    <source>
        <dbReference type="ARBA" id="ARBA00022840"/>
    </source>
</evidence>
<keyword evidence="11" id="KW-0418">Kinase</keyword>
<keyword evidence="10 16" id="KW-0547">Nucleotide-binding</keyword>
<gene>
    <name evidence="19" type="ORF">EJB05_20795</name>
</gene>
<evidence type="ECO:0000256" key="4">
    <source>
        <dbReference type="ARBA" id="ARBA00022527"/>
    </source>
</evidence>
<proteinExistence type="predicted"/>
<dbReference type="PANTHER" id="PTHR27008:SF468">
    <property type="entry name" value="OS02G0615500 PROTEIN"/>
    <property type="match status" value="1"/>
</dbReference>
<dbReference type="AlphaFoldDB" id="A0A5J9V1J0"/>
<evidence type="ECO:0000256" key="13">
    <source>
        <dbReference type="ARBA" id="ARBA00022989"/>
    </source>
</evidence>
<dbReference type="InterPro" id="IPR003591">
    <property type="entry name" value="Leu-rich_rpt_typical-subtyp"/>
</dbReference>
<dbReference type="InterPro" id="IPR001611">
    <property type="entry name" value="Leu-rich_rpt"/>
</dbReference>
<evidence type="ECO:0000256" key="17">
    <source>
        <dbReference type="SAM" id="Phobius"/>
    </source>
</evidence>
<feature type="non-terminal residue" evidence="19">
    <location>
        <position position="1"/>
    </location>
</feature>
<evidence type="ECO:0000256" key="6">
    <source>
        <dbReference type="ARBA" id="ARBA00022679"/>
    </source>
</evidence>
<evidence type="ECO:0000256" key="7">
    <source>
        <dbReference type="ARBA" id="ARBA00022692"/>
    </source>
</evidence>
<dbReference type="EMBL" id="RWGY01000011">
    <property type="protein sequence ID" value="TVU29237.1"/>
    <property type="molecule type" value="Genomic_DNA"/>
</dbReference>
<dbReference type="FunFam" id="3.80.10.10:FF:000288">
    <property type="entry name" value="LRR receptor-like serine/threonine-protein kinase EFR"/>
    <property type="match status" value="1"/>
</dbReference>
<dbReference type="InterPro" id="IPR017441">
    <property type="entry name" value="Protein_kinase_ATP_BS"/>
</dbReference>
<dbReference type="Gramene" id="TVU29237">
    <property type="protein sequence ID" value="TVU29237"/>
    <property type="gene ID" value="EJB05_20795"/>
</dbReference>
<keyword evidence="6" id="KW-0808">Transferase</keyword>
<comment type="caution">
    <text evidence="19">The sequence shown here is derived from an EMBL/GenBank/DDBJ whole genome shotgun (WGS) entry which is preliminary data.</text>
</comment>
<dbReference type="InterPro" id="IPR032675">
    <property type="entry name" value="LRR_dom_sf"/>
</dbReference>
<dbReference type="PROSITE" id="PS50011">
    <property type="entry name" value="PROTEIN_KINASE_DOM"/>
    <property type="match status" value="1"/>
</dbReference>
<evidence type="ECO:0000256" key="1">
    <source>
        <dbReference type="ARBA" id="ARBA00004162"/>
    </source>
</evidence>
<dbReference type="InterPro" id="IPR001245">
    <property type="entry name" value="Ser-Thr/Tyr_kinase_cat_dom"/>
</dbReference>
<evidence type="ECO:0000256" key="5">
    <source>
        <dbReference type="ARBA" id="ARBA00022614"/>
    </source>
</evidence>
<dbReference type="Pfam" id="PF00560">
    <property type="entry name" value="LRR_1"/>
    <property type="match status" value="5"/>
</dbReference>
<dbReference type="GO" id="GO:0004674">
    <property type="term" value="F:protein serine/threonine kinase activity"/>
    <property type="evidence" value="ECO:0007669"/>
    <property type="project" value="UniProtKB-KW"/>
</dbReference>
<dbReference type="SUPFAM" id="SSF52047">
    <property type="entry name" value="RNI-like"/>
    <property type="match status" value="1"/>
</dbReference>
<evidence type="ECO:0000256" key="15">
    <source>
        <dbReference type="ARBA" id="ARBA00023180"/>
    </source>
</evidence>
<feature type="binding site" evidence="16">
    <location>
        <position position="484"/>
    </location>
    <ligand>
        <name>ATP</name>
        <dbReference type="ChEBI" id="CHEBI:30616"/>
    </ligand>
</feature>
<dbReference type="PANTHER" id="PTHR27008">
    <property type="entry name" value="OS04G0122200 PROTEIN"/>
    <property type="match status" value="1"/>
</dbReference>
<keyword evidence="7 17" id="KW-0812">Transmembrane</keyword>
<dbReference type="InterPro" id="IPR000719">
    <property type="entry name" value="Prot_kinase_dom"/>
</dbReference>
<dbReference type="SMART" id="SM00220">
    <property type="entry name" value="S_TKc"/>
    <property type="match status" value="1"/>
</dbReference>
<comment type="subcellular location">
    <subcellularLocation>
        <location evidence="1">Cell membrane</location>
        <topology evidence="1">Single-pass membrane protein</topology>
    </subcellularLocation>
</comment>
<dbReference type="FunFam" id="3.30.200.20:FF:000432">
    <property type="entry name" value="LRR receptor-like serine/threonine-protein kinase EFR"/>
    <property type="match status" value="1"/>
</dbReference>
<dbReference type="InterPro" id="IPR008271">
    <property type="entry name" value="Ser/Thr_kinase_AS"/>
</dbReference>
<name>A0A5J9V1J0_9POAL</name>
<organism evidence="19 20">
    <name type="scientific">Eragrostis curvula</name>
    <name type="common">weeping love grass</name>
    <dbReference type="NCBI Taxonomy" id="38414"/>
    <lineage>
        <taxon>Eukaryota</taxon>
        <taxon>Viridiplantae</taxon>
        <taxon>Streptophyta</taxon>
        <taxon>Embryophyta</taxon>
        <taxon>Tracheophyta</taxon>
        <taxon>Spermatophyta</taxon>
        <taxon>Magnoliopsida</taxon>
        <taxon>Liliopsida</taxon>
        <taxon>Poales</taxon>
        <taxon>Poaceae</taxon>
        <taxon>PACMAD clade</taxon>
        <taxon>Chloridoideae</taxon>
        <taxon>Eragrostideae</taxon>
        <taxon>Eragrostidinae</taxon>
        <taxon>Eragrostis</taxon>
    </lineage>
</organism>
<keyword evidence="5" id="KW-0433">Leucine-rich repeat</keyword>